<organism evidence="1 2">
    <name type="scientific">Plasmodiophora brassicae</name>
    <name type="common">Clubroot disease agent</name>
    <dbReference type="NCBI Taxonomy" id="37360"/>
    <lineage>
        <taxon>Eukaryota</taxon>
        <taxon>Sar</taxon>
        <taxon>Rhizaria</taxon>
        <taxon>Endomyxa</taxon>
        <taxon>Phytomyxea</taxon>
        <taxon>Plasmodiophorida</taxon>
        <taxon>Plasmodiophoridae</taxon>
        <taxon>Plasmodiophora</taxon>
    </lineage>
</organism>
<geneLocation type="mitochondrion" evidence="1"/>
<sequence>MTPQRKAIRNEMKALCAAYYGDAYIKTDWLRHRGDLSEQDVDQYSYNHTYLMIKTEIARRRDDLGIRPHHRTAPTRTHPYAIMFGAYPPELAKALWPRGYALRRRGYALFTRLNLASVCVGQHHPLANKLFSPDRRLEGPFFGPP</sequence>
<evidence type="ECO:0000313" key="2">
    <source>
        <dbReference type="Proteomes" id="UP000290189"/>
    </source>
</evidence>
<protein>
    <submittedName>
        <fullName evidence="1">Uncharacterized protein</fullName>
    </submittedName>
</protein>
<reference evidence="1 2" key="1">
    <citation type="submission" date="2018-03" db="EMBL/GenBank/DDBJ databases">
        <authorList>
            <person name="Fogelqvist J."/>
        </authorList>
    </citation>
    <scope>NUCLEOTIDE SEQUENCE [LARGE SCALE GENOMIC DNA]</scope>
</reference>
<keyword evidence="1" id="KW-0496">Mitochondrion</keyword>
<proteinExistence type="predicted"/>
<dbReference type="EMBL" id="OVEO01000009">
    <property type="protein sequence ID" value="SPQ98469.1"/>
    <property type="molecule type" value="Genomic_DNA"/>
</dbReference>
<dbReference type="AlphaFoldDB" id="A0A3P3YEF6"/>
<evidence type="ECO:0000313" key="1">
    <source>
        <dbReference type="EMBL" id="SPQ98469.1"/>
    </source>
</evidence>
<accession>A0A3P3YEF6</accession>
<name>A0A3P3YEF6_PLABS</name>
<gene>
    <name evidence="1" type="ORF">PLBR_LOCUS5684</name>
</gene>
<dbReference type="Proteomes" id="UP000290189">
    <property type="component" value="Unassembled WGS sequence"/>
</dbReference>